<proteinExistence type="predicted"/>
<accession>A0ABS6K4D0</accession>
<keyword evidence="1" id="KW-0812">Transmembrane</keyword>
<feature type="transmembrane region" description="Helical" evidence="1">
    <location>
        <begin position="26"/>
        <end position="45"/>
    </location>
</feature>
<evidence type="ECO:0000256" key="1">
    <source>
        <dbReference type="SAM" id="Phobius"/>
    </source>
</evidence>
<dbReference type="Proteomes" id="UP001314681">
    <property type="component" value="Unassembled WGS sequence"/>
</dbReference>
<keyword evidence="3" id="KW-1185">Reference proteome</keyword>
<evidence type="ECO:0000313" key="3">
    <source>
        <dbReference type="Proteomes" id="UP001314681"/>
    </source>
</evidence>
<evidence type="ECO:0000313" key="2">
    <source>
        <dbReference type="EMBL" id="MBU9725343.1"/>
    </source>
</evidence>
<keyword evidence="1" id="KW-0472">Membrane</keyword>
<feature type="transmembrane region" description="Helical" evidence="1">
    <location>
        <begin position="129"/>
        <end position="146"/>
    </location>
</feature>
<comment type="caution">
    <text evidence="2">The sequence shown here is derived from an EMBL/GenBank/DDBJ whole genome shotgun (WGS) entry which is preliminary data.</text>
</comment>
<dbReference type="RefSeq" id="WP_158349962.1">
    <property type="nucleotide sequence ID" value="NZ_JAHQCX010000002.1"/>
</dbReference>
<feature type="transmembrane region" description="Helical" evidence="1">
    <location>
        <begin position="57"/>
        <end position="78"/>
    </location>
</feature>
<reference evidence="2 3" key="1">
    <citation type="submission" date="2021-06" db="EMBL/GenBank/DDBJ databases">
        <title>Description of novel taxa of the family Lachnospiraceae.</title>
        <authorList>
            <person name="Chaplin A.V."/>
            <person name="Sokolova S.R."/>
            <person name="Pikina A.P."/>
            <person name="Korzhanova M."/>
            <person name="Belova V."/>
            <person name="Korostin D."/>
            <person name="Efimov B.A."/>
        </authorList>
    </citation>
    <scope>NUCLEOTIDE SEQUENCE [LARGE SCALE GENOMIC DNA]</scope>
    <source>
        <strain evidence="2 3">ASD4241</strain>
    </source>
</reference>
<feature type="transmembrane region" description="Helical" evidence="1">
    <location>
        <begin position="198"/>
        <end position="217"/>
    </location>
</feature>
<keyword evidence="1" id="KW-1133">Transmembrane helix</keyword>
<sequence length="244" mass="27358">MGIRQKIFDKIERSKIGKRMITDQRYRIITTAAFSFFINLLYALYNGVLGMMNRSIWFISMCAYYTILSTLRFSAVLCGRKSNSTASVDTEYFVMKLSGVLLAVLSFVLTSVIYISLVENIAVRHDTVVMITIAAYSFYKITMAIIRAIKQRKNPSPLLAVIRSIGYADVAASVLTLQRSMLASFGESSDPQAHTMNILTGAAVCLFIFTLGTIMTIKGIKRKGKSIWQSPNSLRQMKKLPRKS</sequence>
<gene>
    <name evidence="2" type="ORF">KTH90_04865</name>
</gene>
<dbReference type="EMBL" id="JAHQCX010000002">
    <property type="protein sequence ID" value="MBU9725343.1"/>
    <property type="molecule type" value="Genomic_DNA"/>
</dbReference>
<organism evidence="2 3">
    <name type="scientific">Diplocloster modestus</name>
    <dbReference type="NCBI Taxonomy" id="2850322"/>
    <lineage>
        <taxon>Bacteria</taxon>
        <taxon>Bacillati</taxon>
        <taxon>Bacillota</taxon>
        <taxon>Clostridia</taxon>
        <taxon>Lachnospirales</taxon>
        <taxon>Lachnospiraceae</taxon>
        <taxon>Diplocloster</taxon>
    </lineage>
</organism>
<protein>
    <submittedName>
        <fullName evidence="2">Uncharacterized protein</fullName>
    </submittedName>
</protein>
<feature type="transmembrane region" description="Helical" evidence="1">
    <location>
        <begin position="158"/>
        <end position="178"/>
    </location>
</feature>
<feature type="transmembrane region" description="Helical" evidence="1">
    <location>
        <begin position="99"/>
        <end position="117"/>
    </location>
</feature>
<name>A0ABS6K4D0_9FIRM</name>